<proteinExistence type="inferred from homology"/>
<comment type="subcellular location">
    <subcellularLocation>
        <location evidence="1 14">Nucleus</location>
    </subcellularLocation>
</comment>
<comment type="caution">
    <text evidence="17">The sequence shown here is derived from an EMBL/GenBank/DDBJ whole genome shotgun (WGS) entry which is preliminary data.</text>
</comment>
<evidence type="ECO:0000313" key="18">
    <source>
        <dbReference type="Proteomes" id="UP000478052"/>
    </source>
</evidence>
<feature type="binding site" evidence="12">
    <location>
        <position position="259"/>
    </location>
    <ligand>
        <name>Zn(2+)</name>
        <dbReference type="ChEBI" id="CHEBI:29105"/>
        <label>1</label>
    </ligand>
</feature>
<feature type="binding site" evidence="12">
    <location>
        <position position="276"/>
    </location>
    <ligand>
        <name>Zn(2+)</name>
        <dbReference type="ChEBI" id="CHEBI:29105"/>
        <label>2</label>
    </ligand>
</feature>
<comment type="function">
    <text evidence="14">Component of an histone acetyltransferase complex.</text>
</comment>
<evidence type="ECO:0000256" key="12">
    <source>
        <dbReference type="PIRSR" id="PIRSR628651-51"/>
    </source>
</evidence>
<feature type="binding site" evidence="12">
    <location>
        <position position="273"/>
    </location>
    <ligand>
        <name>Zn(2+)</name>
        <dbReference type="ChEBI" id="CHEBI:29105"/>
        <label>2</label>
    </ligand>
</feature>
<accession>A0A6G0ZJL8</accession>
<feature type="binding site" evidence="12">
    <location>
        <position position="250"/>
    </location>
    <ligand>
        <name>Zn(2+)</name>
        <dbReference type="ChEBI" id="CHEBI:29105"/>
        <label>2</label>
    </ligand>
</feature>
<dbReference type="InterPro" id="IPR001965">
    <property type="entry name" value="Znf_PHD"/>
</dbReference>
<evidence type="ECO:0000259" key="16">
    <source>
        <dbReference type="PROSITE" id="PS50016"/>
    </source>
</evidence>
<feature type="region of interest" description="Disordered" evidence="15">
    <location>
        <begin position="162"/>
        <end position="184"/>
    </location>
</feature>
<keyword evidence="6 12" id="KW-0862">Zinc</keyword>
<evidence type="ECO:0000256" key="6">
    <source>
        <dbReference type="ARBA" id="ARBA00022833"/>
    </source>
</evidence>
<dbReference type="GO" id="GO:0008270">
    <property type="term" value="F:zinc ion binding"/>
    <property type="evidence" value="ECO:0007669"/>
    <property type="project" value="UniProtKB-KW"/>
</dbReference>
<dbReference type="InterPro" id="IPR013083">
    <property type="entry name" value="Znf_RING/FYVE/PHD"/>
</dbReference>
<name>A0A6G0ZJL8_APHCR</name>
<dbReference type="EMBL" id="VUJU01000384">
    <property type="protein sequence ID" value="KAF0770808.1"/>
    <property type="molecule type" value="Genomic_DNA"/>
</dbReference>
<comment type="similarity">
    <text evidence="2 14">Belongs to the ING family.</text>
</comment>
<comment type="domain">
    <text evidence="14">The PHD-type zinc finger mediates the binding to H3K4me3.</text>
</comment>
<feature type="site" description="Histone H3K4me3 binding" evidence="11">
    <location>
        <position position="254"/>
    </location>
</feature>
<feature type="site" description="Histone H3K4me3 binding" evidence="11">
    <location>
        <position position="231"/>
    </location>
</feature>
<dbReference type="InterPro" id="IPR019786">
    <property type="entry name" value="Zinc_finger_PHD-type_CS"/>
</dbReference>
<dbReference type="InterPro" id="IPR024610">
    <property type="entry name" value="ING_N_histone-binding"/>
</dbReference>
<dbReference type="PANTHER" id="PTHR10333:SF103">
    <property type="entry name" value="INHIBITOR OF GROWTH PROTEIN 3"/>
    <property type="match status" value="1"/>
</dbReference>
<dbReference type="InterPro" id="IPR011011">
    <property type="entry name" value="Znf_FYVE_PHD"/>
</dbReference>
<evidence type="ECO:0000256" key="7">
    <source>
        <dbReference type="ARBA" id="ARBA00022853"/>
    </source>
</evidence>
<evidence type="ECO:0000256" key="13">
    <source>
        <dbReference type="PROSITE-ProRule" id="PRU00146"/>
    </source>
</evidence>
<sequence length="290" mass="33236">MLYSFGERAKLNSMNIIKQNVDTLFSTADNMHPDDLDTSFKTIMEVGDKALKHSDEKIQLADSLQKLMTRYINHLDIGLEKYKVDLKIEKKNVTKKTEKKIDKFSNSSDMIESIMSDSNSSSRDGSNLQFDTIHTETQMDQFPLFNSLEYMEADNSVTLADESKVSKKSAKRRKSANLKASTTASTTAANKKTSTVTYAILPESPKSNKVLCSDIKTDKVATINNKDKRLYCFCNEVAYDKMIGCDNSKCRYEWFHYECVGIESEPKHEKWYCPVCVVKLKRKRCIQLWK</sequence>
<dbReference type="PANTHER" id="PTHR10333">
    <property type="entry name" value="INHIBITOR OF GROWTH PROTEIN"/>
    <property type="match status" value="1"/>
</dbReference>
<dbReference type="GO" id="GO:0005634">
    <property type="term" value="C:nucleus"/>
    <property type="evidence" value="ECO:0007669"/>
    <property type="project" value="UniProtKB-SubCell"/>
</dbReference>
<evidence type="ECO:0000256" key="5">
    <source>
        <dbReference type="ARBA" id="ARBA00022771"/>
    </source>
</evidence>
<feature type="binding site" evidence="12">
    <location>
        <position position="256"/>
    </location>
    <ligand>
        <name>Zn(2+)</name>
        <dbReference type="ChEBI" id="CHEBI:29105"/>
        <label>1</label>
    </ligand>
</feature>
<dbReference type="Gene3D" id="6.10.140.1740">
    <property type="match status" value="1"/>
</dbReference>
<dbReference type="SUPFAM" id="SSF57903">
    <property type="entry name" value="FYVE/PHD zinc finger"/>
    <property type="match status" value="1"/>
</dbReference>
<evidence type="ECO:0000256" key="1">
    <source>
        <dbReference type="ARBA" id="ARBA00004123"/>
    </source>
</evidence>
<feature type="binding site" evidence="12">
    <location>
        <position position="232"/>
    </location>
    <ligand>
        <name>Zn(2+)</name>
        <dbReference type="ChEBI" id="CHEBI:29105"/>
        <label>1</label>
    </ligand>
</feature>
<dbReference type="SMART" id="SM00249">
    <property type="entry name" value="PHD"/>
    <property type="match status" value="1"/>
</dbReference>
<dbReference type="OrthoDB" id="5411773at2759"/>
<dbReference type="AlphaFoldDB" id="A0A6G0ZJL8"/>
<keyword evidence="5 13" id="KW-0863">Zinc-finger</keyword>
<keyword evidence="8" id="KW-0805">Transcription regulation</keyword>
<evidence type="ECO:0000256" key="9">
    <source>
        <dbReference type="ARBA" id="ARBA00023163"/>
    </source>
</evidence>
<dbReference type="Gene3D" id="3.30.40.10">
    <property type="entry name" value="Zinc/RING finger domain, C3HC4 (zinc finger)"/>
    <property type="match status" value="1"/>
</dbReference>
<keyword evidence="9" id="KW-0804">Transcription</keyword>
<dbReference type="GO" id="GO:0006325">
    <property type="term" value="P:chromatin organization"/>
    <property type="evidence" value="ECO:0007669"/>
    <property type="project" value="UniProtKB-KW"/>
</dbReference>
<evidence type="ECO:0000256" key="11">
    <source>
        <dbReference type="PIRSR" id="PIRSR628651-50"/>
    </source>
</evidence>
<dbReference type="PROSITE" id="PS01359">
    <property type="entry name" value="ZF_PHD_1"/>
    <property type="match status" value="1"/>
</dbReference>
<evidence type="ECO:0000256" key="10">
    <source>
        <dbReference type="ARBA" id="ARBA00023242"/>
    </source>
</evidence>
<feature type="binding site" evidence="12">
    <location>
        <position position="245"/>
    </location>
    <ligand>
        <name>Zn(2+)</name>
        <dbReference type="ChEBI" id="CHEBI:29105"/>
        <label>2</label>
    </ligand>
</feature>
<gene>
    <name evidence="17" type="ORF">FWK35_00009164</name>
</gene>
<keyword evidence="3" id="KW-0341">Growth regulation</keyword>
<evidence type="ECO:0000256" key="8">
    <source>
        <dbReference type="ARBA" id="ARBA00023015"/>
    </source>
</evidence>
<feature type="site" description="Histone H3K4me3 binding" evidence="11">
    <location>
        <position position="246"/>
    </location>
</feature>
<evidence type="ECO:0000256" key="15">
    <source>
        <dbReference type="SAM" id="MobiDB-lite"/>
    </source>
</evidence>
<feature type="domain" description="PHD-type" evidence="16">
    <location>
        <begin position="229"/>
        <end position="279"/>
    </location>
</feature>
<feature type="site" description="Histone H3K4me3 binding" evidence="11">
    <location>
        <position position="242"/>
    </location>
</feature>
<evidence type="ECO:0000256" key="2">
    <source>
        <dbReference type="ARBA" id="ARBA00010210"/>
    </source>
</evidence>
<dbReference type="PROSITE" id="PS50016">
    <property type="entry name" value="ZF_PHD_2"/>
    <property type="match status" value="1"/>
</dbReference>
<evidence type="ECO:0000256" key="4">
    <source>
        <dbReference type="ARBA" id="ARBA00022723"/>
    </source>
</evidence>
<feature type="binding site" evidence="12">
    <location>
        <position position="234"/>
    </location>
    <ligand>
        <name>Zn(2+)</name>
        <dbReference type="ChEBI" id="CHEBI:29105"/>
        <label>1</label>
    </ligand>
</feature>
<organism evidence="17 18">
    <name type="scientific">Aphis craccivora</name>
    <name type="common">Cowpea aphid</name>
    <dbReference type="NCBI Taxonomy" id="307492"/>
    <lineage>
        <taxon>Eukaryota</taxon>
        <taxon>Metazoa</taxon>
        <taxon>Ecdysozoa</taxon>
        <taxon>Arthropoda</taxon>
        <taxon>Hexapoda</taxon>
        <taxon>Insecta</taxon>
        <taxon>Pterygota</taxon>
        <taxon>Neoptera</taxon>
        <taxon>Paraneoptera</taxon>
        <taxon>Hemiptera</taxon>
        <taxon>Sternorrhyncha</taxon>
        <taxon>Aphidomorpha</taxon>
        <taxon>Aphidoidea</taxon>
        <taxon>Aphididae</taxon>
        <taxon>Aphidini</taxon>
        <taxon>Aphis</taxon>
        <taxon>Aphis</taxon>
    </lineage>
</organism>
<dbReference type="InterPro" id="IPR019787">
    <property type="entry name" value="Znf_PHD-finger"/>
</dbReference>
<evidence type="ECO:0000313" key="17">
    <source>
        <dbReference type="EMBL" id="KAF0770808.1"/>
    </source>
</evidence>
<reference evidence="17 18" key="1">
    <citation type="submission" date="2019-08" db="EMBL/GenBank/DDBJ databases">
        <title>Whole genome of Aphis craccivora.</title>
        <authorList>
            <person name="Voronova N.V."/>
            <person name="Shulinski R.S."/>
            <person name="Bandarenka Y.V."/>
            <person name="Zhorov D.G."/>
            <person name="Warner D."/>
        </authorList>
    </citation>
    <scope>NUCLEOTIDE SEQUENCE [LARGE SCALE GENOMIC DNA]</scope>
    <source>
        <strain evidence="17">180601</strain>
        <tissue evidence="17">Whole Body</tissue>
    </source>
</reference>
<dbReference type="CDD" id="cd15505">
    <property type="entry name" value="PHD_ING"/>
    <property type="match status" value="1"/>
</dbReference>
<evidence type="ECO:0000256" key="14">
    <source>
        <dbReference type="RuleBase" id="RU361213"/>
    </source>
</evidence>
<keyword evidence="4 12" id="KW-0479">Metal-binding</keyword>
<comment type="subunit">
    <text evidence="14">Component of an histone acetyltransferase complex. Interacts with H3K4me3 and to a lesser extent with H3K4me2.</text>
</comment>
<dbReference type="InterPro" id="IPR028651">
    <property type="entry name" value="ING_fam"/>
</dbReference>
<dbReference type="Pfam" id="PF12998">
    <property type="entry name" value="ING"/>
    <property type="match status" value="1"/>
</dbReference>
<keyword evidence="7 14" id="KW-0156">Chromatin regulator</keyword>
<keyword evidence="10 14" id="KW-0539">Nucleus</keyword>
<dbReference type="Proteomes" id="UP000478052">
    <property type="component" value="Unassembled WGS sequence"/>
</dbReference>
<evidence type="ECO:0000256" key="3">
    <source>
        <dbReference type="ARBA" id="ARBA00022604"/>
    </source>
</evidence>
<protein>
    <recommendedName>
        <fullName evidence="14">Inhibitor of growth protein</fullName>
    </recommendedName>
</protein>
<keyword evidence="18" id="KW-1185">Reference proteome</keyword>
<feature type="compositionally biased region" description="Basic residues" evidence="15">
    <location>
        <begin position="166"/>
        <end position="176"/>
    </location>
</feature>